<keyword evidence="2" id="KW-0645">Protease</keyword>
<dbReference type="GO" id="GO:0006508">
    <property type="term" value="P:proteolysis"/>
    <property type="evidence" value="ECO:0007669"/>
    <property type="project" value="UniProtKB-KW"/>
</dbReference>
<dbReference type="Pfam" id="PF02902">
    <property type="entry name" value="Peptidase_C48"/>
    <property type="match status" value="1"/>
</dbReference>
<dbReference type="SUPFAM" id="SSF54001">
    <property type="entry name" value="Cysteine proteinases"/>
    <property type="match status" value="1"/>
</dbReference>
<accession>A0A9Q0LUV8</accession>
<dbReference type="GO" id="GO:0005634">
    <property type="term" value="C:nucleus"/>
    <property type="evidence" value="ECO:0007669"/>
    <property type="project" value="TreeGrafter"/>
</dbReference>
<feature type="compositionally biased region" description="Basic residues" evidence="5">
    <location>
        <begin position="450"/>
        <end position="460"/>
    </location>
</feature>
<dbReference type="GO" id="GO:0008234">
    <property type="term" value="F:cysteine-type peptidase activity"/>
    <property type="evidence" value="ECO:0007669"/>
    <property type="project" value="InterPro"/>
</dbReference>
<dbReference type="Pfam" id="PF03184">
    <property type="entry name" value="DDE_1"/>
    <property type="match status" value="1"/>
</dbReference>
<evidence type="ECO:0000256" key="3">
    <source>
        <dbReference type="ARBA" id="ARBA00022801"/>
    </source>
</evidence>
<dbReference type="InterPro" id="IPR038765">
    <property type="entry name" value="Papain-like_cys_pep_sf"/>
</dbReference>
<evidence type="ECO:0000313" key="9">
    <source>
        <dbReference type="Proteomes" id="UP001149090"/>
    </source>
</evidence>
<reference evidence="8" key="1">
    <citation type="submission" date="2022-10" db="EMBL/GenBank/DDBJ databases">
        <title>Novel sulphate-reducing endosymbionts in the free-living metamonad Anaeramoeba.</title>
        <authorList>
            <person name="Jerlstrom-Hultqvist J."/>
            <person name="Cepicka I."/>
            <person name="Gallot-Lavallee L."/>
            <person name="Salas-Leiva D."/>
            <person name="Curtis B.A."/>
            <person name="Zahonova K."/>
            <person name="Pipaliya S."/>
            <person name="Dacks J."/>
            <person name="Roger A.J."/>
        </authorList>
    </citation>
    <scope>NUCLEOTIDE SEQUENCE</scope>
    <source>
        <strain evidence="8">BMAN</strain>
    </source>
</reference>
<evidence type="ECO:0000256" key="5">
    <source>
        <dbReference type="SAM" id="MobiDB-lite"/>
    </source>
</evidence>
<sequence length="763" mass="88852">MNKKTFSCSKLPQKRQTFQQKIDWETIYEQGKACKFGEKKHLAKALGVNYKTFMGRLHDSIHENPRGETSNSKRAEANRRRCCRLNEDQEEHLVKILNQKISEGSLVTAAYIRQLADSMIPKNQKRVSKNWPYYFISKHGFRFRKSKLMHKWPDSAESPSILAKRFFLECEEARKCRFQEEILMIDHSRVFNMDETNLKFVSSIKSVGKSDDPHSGMIMQSTKQNLTMAACIGADGTRLPPTFIVKATSGKILIPQLQKKFPEGRFLSSGSGWSNTQTMIDWLKEVFIPHITQISLSQKRSELSKVVLVLDQFLAHRKENFVNICIDNSITLVYVPGKMTGILQPLDKLVFSTFKKGYNSQILPIIDQKGKLARDDVIDSAIKSWNDDLTDLIWKSFRHTGVIRDNLRKFDQSALDLFEKQVLFLNNRVTISPTSSEKKRKKENIEKKNCTKNRKTKSPIKGKSEKNEEKTSRRKTRSSSKSNSKKKTDIKTQQWYSKKSIDDAIQKVKENTKNTPPDHVFSWRKRIAASNSEDSWLSDSDITRYCLLSKVLFKRQDVIVLESGDKEDIANQLEKFDEDFDGTWIIAPMVEERHWVLFLINKEAQVIEFFSSLNGYSHLTELGKSIAEKWKFDFLEVEFENSIQDNWVDCGVFVSKYIQLRIFEKKSVKEIREILNPKDGEIFRNIIFDLFQKDDLKAKPAKIQKEHAEIRQLVKRIRKIGKKCRSNPLNSKLEKKKEKKDNLLNTLKMVSKRYFAWSNFKDQ</sequence>
<evidence type="ECO:0000259" key="6">
    <source>
        <dbReference type="PROSITE" id="PS50600"/>
    </source>
</evidence>
<dbReference type="InterPro" id="IPR003653">
    <property type="entry name" value="Peptidase_C48_C"/>
</dbReference>
<comment type="caution">
    <text evidence="8">The sequence shown here is derived from an EMBL/GenBank/DDBJ whole genome shotgun (WGS) entry which is preliminary data.</text>
</comment>
<dbReference type="Proteomes" id="UP001149090">
    <property type="component" value="Unassembled WGS sequence"/>
</dbReference>
<evidence type="ECO:0000256" key="1">
    <source>
        <dbReference type="ARBA" id="ARBA00005234"/>
    </source>
</evidence>
<evidence type="ECO:0000256" key="2">
    <source>
        <dbReference type="ARBA" id="ARBA00022670"/>
    </source>
</evidence>
<organism evidence="8 9">
    <name type="scientific">Anaeramoeba ignava</name>
    <name type="common">Anaerobic marine amoeba</name>
    <dbReference type="NCBI Taxonomy" id="1746090"/>
    <lineage>
        <taxon>Eukaryota</taxon>
        <taxon>Metamonada</taxon>
        <taxon>Anaeramoebidae</taxon>
        <taxon>Anaeramoeba</taxon>
    </lineage>
</organism>
<dbReference type="GO" id="GO:0003677">
    <property type="term" value="F:DNA binding"/>
    <property type="evidence" value="ECO:0007669"/>
    <property type="project" value="UniProtKB-KW"/>
</dbReference>
<name>A0A9Q0LUV8_ANAIG</name>
<feature type="domain" description="Ubiquitin-like protease family profile" evidence="6">
    <location>
        <begin position="505"/>
        <end position="661"/>
    </location>
</feature>
<feature type="domain" description="HTH CENPB-type" evidence="7">
    <location>
        <begin position="77"/>
        <end position="145"/>
    </location>
</feature>
<dbReference type="PROSITE" id="PS51253">
    <property type="entry name" value="HTH_CENPB"/>
    <property type="match status" value="1"/>
</dbReference>
<evidence type="ECO:0000259" key="7">
    <source>
        <dbReference type="PROSITE" id="PS51253"/>
    </source>
</evidence>
<dbReference type="Pfam" id="PF03221">
    <property type="entry name" value="HTH_Tnp_Tc5"/>
    <property type="match status" value="1"/>
</dbReference>
<dbReference type="InterPro" id="IPR050863">
    <property type="entry name" value="CenT-Element_Derived"/>
</dbReference>
<dbReference type="OrthoDB" id="4721439at2759"/>
<dbReference type="PANTHER" id="PTHR19303">
    <property type="entry name" value="TRANSPOSON"/>
    <property type="match status" value="1"/>
</dbReference>
<dbReference type="InterPro" id="IPR006600">
    <property type="entry name" value="HTH_CenpB_DNA-bd_dom"/>
</dbReference>
<dbReference type="InterPro" id="IPR004875">
    <property type="entry name" value="DDE_SF_endonuclease_dom"/>
</dbReference>
<dbReference type="Gene3D" id="3.40.395.10">
    <property type="entry name" value="Adenoviral Proteinase, Chain A"/>
    <property type="match status" value="1"/>
</dbReference>
<keyword evidence="4" id="KW-0238">DNA-binding</keyword>
<evidence type="ECO:0000256" key="4">
    <source>
        <dbReference type="ARBA" id="ARBA00023125"/>
    </source>
</evidence>
<protein>
    <submittedName>
        <fullName evidence="8">Protein derived from transposon</fullName>
    </submittedName>
</protein>
<dbReference type="AlphaFoldDB" id="A0A9Q0LUV8"/>
<gene>
    <name evidence="8" type="ORF">M0811_14619</name>
</gene>
<keyword evidence="3" id="KW-0378">Hydrolase</keyword>
<dbReference type="EMBL" id="JAPDFW010000039">
    <property type="protein sequence ID" value="KAJ5079096.1"/>
    <property type="molecule type" value="Genomic_DNA"/>
</dbReference>
<dbReference type="PROSITE" id="PS50600">
    <property type="entry name" value="ULP_PROTEASE"/>
    <property type="match status" value="1"/>
</dbReference>
<keyword evidence="9" id="KW-1185">Reference proteome</keyword>
<proteinExistence type="inferred from homology"/>
<feature type="compositionally biased region" description="Basic and acidic residues" evidence="5">
    <location>
        <begin position="462"/>
        <end position="471"/>
    </location>
</feature>
<comment type="similarity">
    <text evidence="1">Belongs to the peptidase C48 family.</text>
</comment>
<evidence type="ECO:0000313" key="8">
    <source>
        <dbReference type="EMBL" id="KAJ5079096.1"/>
    </source>
</evidence>
<feature type="region of interest" description="Disordered" evidence="5">
    <location>
        <begin position="434"/>
        <end position="494"/>
    </location>
</feature>